<reference evidence="3" key="1">
    <citation type="submission" date="2018-05" db="EMBL/GenBank/DDBJ databases">
        <authorList>
            <person name="Li X."/>
        </authorList>
    </citation>
    <scope>NUCLEOTIDE SEQUENCE [LARGE SCALE GENOMIC DNA]</scope>
    <source>
        <strain evidence="3">YIM 73061</strain>
    </source>
</reference>
<keyword evidence="3" id="KW-1185">Reference proteome</keyword>
<dbReference type="RefSeq" id="WP_111516013.1">
    <property type="nucleotide sequence ID" value="NZ_QFYR01000004.1"/>
</dbReference>
<dbReference type="AlphaFoldDB" id="A0A328AFA5"/>
<dbReference type="PANTHER" id="PTHR38590:SF1">
    <property type="entry name" value="BLL0828 PROTEIN"/>
    <property type="match status" value="1"/>
</dbReference>
<dbReference type="InterPro" id="IPR047216">
    <property type="entry name" value="Endonuclease_DUF559_bact"/>
</dbReference>
<dbReference type="EMBL" id="QFYR01000004">
    <property type="protein sequence ID" value="RAK51478.1"/>
    <property type="molecule type" value="Genomic_DNA"/>
</dbReference>
<dbReference type="Proteomes" id="UP000249725">
    <property type="component" value="Unassembled WGS sequence"/>
</dbReference>
<sequence>MDAPRPTKDFARTLRRRMSLPEVLLWRTLKGRQLHGLHFRRQHPIGPYVLDFYCDQLQLAVEIDGDTHLARTDADAARDAWLTAQGIQTVRISARDVLDSHDAGASLIENAIQLRG</sequence>
<dbReference type="SUPFAM" id="SSF52980">
    <property type="entry name" value="Restriction endonuclease-like"/>
    <property type="match status" value="1"/>
</dbReference>
<accession>A0A328AFA5</accession>
<dbReference type="CDD" id="cd01038">
    <property type="entry name" value="Endonuclease_DUF559"/>
    <property type="match status" value="1"/>
</dbReference>
<proteinExistence type="predicted"/>
<evidence type="ECO:0000313" key="2">
    <source>
        <dbReference type="EMBL" id="RAK51478.1"/>
    </source>
</evidence>
<organism evidence="2 3">
    <name type="scientific">Phenylobacterium deserti</name>
    <dbReference type="NCBI Taxonomy" id="1914756"/>
    <lineage>
        <taxon>Bacteria</taxon>
        <taxon>Pseudomonadati</taxon>
        <taxon>Pseudomonadota</taxon>
        <taxon>Alphaproteobacteria</taxon>
        <taxon>Caulobacterales</taxon>
        <taxon>Caulobacteraceae</taxon>
        <taxon>Phenylobacterium</taxon>
    </lineage>
</organism>
<name>A0A328AFA5_9CAUL</name>
<dbReference type="InterPro" id="IPR007569">
    <property type="entry name" value="DUF559"/>
</dbReference>
<protein>
    <recommendedName>
        <fullName evidence="1">DUF559 domain-containing protein</fullName>
    </recommendedName>
</protein>
<dbReference type="InterPro" id="IPR011335">
    <property type="entry name" value="Restrct_endonuc-II-like"/>
</dbReference>
<gene>
    <name evidence="2" type="ORF">DJ018_16220</name>
</gene>
<comment type="caution">
    <text evidence="2">The sequence shown here is derived from an EMBL/GenBank/DDBJ whole genome shotgun (WGS) entry which is preliminary data.</text>
</comment>
<dbReference type="PANTHER" id="PTHR38590">
    <property type="entry name" value="BLL0828 PROTEIN"/>
    <property type="match status" value="1"/>
</dbReference>
<dbReference type="Pfam" id="PF04480">
    <property type="entry name" value="DUF559"/>
    <property type="match status" value="1"/>
</dbReference>
<dbReference type="OrthoDB" id="9798754at2"/>
<evidence type="ECO:0000313" key="3">
    <source>
        <dbReference type="Proteomes" id="UP000249725"/>
    </source>
</evidence>
<evidence type="ECO:0000259" key="1">
    <source>
        <dbReference type="Pfam" id="PF04480"/>
    </source>
</evidence>
<feature type="domain" description="DUF559" evidence="1">
    <location>
        <begin position="7"/>
        <end position="112"/>
    </location>
</feature>
<dbReference type="Gene3D" id="3.40.960.10">
    <property type="entry name" value="VSR Endonuclease"/>
    <property type="match status" value="1"/>
</dbReference>